<organism evidence="2 3">
    <name type="scientific">Corchorus olitorius</name>
    <dbReference type="NCBI Taxonomy" id="93759"/>
    <lineage>
        <taxon>Eukaryota</taxon>
        <taxon>Viridiplantae</taxon>
        <taxon>Streptophyta</taxon>
        <taxon>Embryophyta</taxon>
        <taxon>Tracheophyta</taxon>
        <taxon>Spermatophyta</taxon>
        <taxon>Magnoliopsida</taxon>
        <taxon>eudicotyledons</taxon>
        <taxon>Gunneridae</taxon>
        <taxon>Pentapetalae</taxon>
        <taxon>rosids</taxon>
        <taxon>malvids</taxon>
        <taxon>Malvales</taxon>
        <taxon>Malvaceae</taxon>
        <taxon>Grewioideae</taxon>
        <taxon>Apeibeae</taxon>
        <taxon>Corchorus</taxon>
    </lineage>
</organism>
<dbReference type="AlphaFoldDB" id="A0A1R3KP02"/>
<proteinExistence type="predicted"/>
<accession>A0A1R3KP02</accession>
<evidence type="ECO:0000256" key="1">
    <source>
        <dbReference type="SAM" id="MobiDB-lite"/>
    </source>
</evidence>
<dbReference type="EMBL" id="AWUE01012605">
    <property type="protein sequence ID" value="OMP08825.1"/>
    <property type="molecule type" value="Genomic_DNA"/>
</dbReference>
<keyword evidence="3" id="KW-1185">Reference proteome</keyword>
<feature type="region of interest" description="Disordered" evidence="1">
    <location>
        <begin position="1"/>
        <end position="55"/>
    </location>
</feature>
<dbReference type="Proteomes" id="UP000187203">
    <property type="component" value="Unassembled WGS sequence"/>
</dbReference>
<sequence>MDFGTAGYPVSLLGCQNGPGSGGRGQKPPRPMAEEGERIRGSQYNGTGKQIKLPHNPNMAVLGRFQSLGMLDWLAGHYFSRPSHILDNSST</sequence>
<reference evidence="3" key="1">
    <citation type="submission" date="2013-09" db="EMBL/GenBank/DDBJ databases">
        <title>Corchorus olitorius genome sequencing.</title>
        <authorList>
            <person name="Alam M."/>
            <person name="Haque M.S."/>
            <person name="Islam M.S."/>
            <person name="Emdad E.M."/>
            <person name="Islam M.M."/>
            <person name="Ahmed B."/>
            <person name="Halim A."/>
            <person name="Hossen Q.M.M."/>
            <person name="Hossain M.Z."/>
            <person name="Ahmed R."/>
            <person name="Khan M.M."/>
            <person name="Islam R."/>
            <person name="Rashid M.M."/>
            <person name="Khan S.A."/>
            <person name="Rahman M.S."/>
            <person name="Alam M."/>
            <person name="Yahiya A.S."/>
            <person name="Khan M.S."/>
            <person name="Azam M.S."/>
            <person name="Haque T."/>
            <person name="Lashkar M.Z.H."/>
            <person name="Akhand A.I."/>
            <person name="Morshed G."/>
            <person name="Roy S."/>
            <person name="Uddin K.S."/>
            <person name="Rabeya T."/>
            <person name="Hossain A.S."/>
            <person name="Chowdhury A."/>
            <person name="Snigdha A.R."/>
            <person name="Mortoza M.S."/>
            <person name="Matin S.A."/>
            <person name="Hoque S.M.E."/>
            <person name="Islam M.K."/>
            <person name="Roy D.K."/>
            <person name="Haider R."/>
            <person name="Moosa M.M."/>
            <person name="Elias S.M."/>
            <person name="Hasan A.M."/>
            <person name="Jahan S."/>
            <person name="Shafiuddin M."/>
            <person name="Mahmood N."/>
            <person name="Shommy N.S."/>
        </authorList>
    </citation>
    <scope>NUCLEOTIDE SEQUENCE [LARGE SCALE GENOMIC DNA]</scope>
    <source>
        <strain evidence="3">cv. O-4</strain>
    </source>
</reference>
<evidence type="ECO:0000313" key="3">
    <source>
        <dbReference type="Proteomes" id="UP000187203"/>
    </source>
</evidence>
<name>A0A1R3KP02_9ROSI</name>
<protein>
    <submittedName>
        <fullName evidence="2">Uncharacterized protein</fullName>
    </submittedName>
</protein>
<comment type="caution">
    <text evidence="2">The sequence shown here is derived from an EMBL/GenBank/DDBJ whole genome shotgun (WGS) entry which is preliminary data.</text>
</comment>
<evidence type="ECO:0000313" key="2">
    <source>
        <dbReference type="EMBL" id="OMP08825.1"/>
    </source>
</evidence>
<gene>
    <name evidence="2" type="ORF">COLO4_06077</name>
</gene>